<gene>
    <name evidence="13" type="ORF">WJX72_007069</name>
</gene>
<dbReference type="GO" id="GO:0042054">
    <property type="term" value="F:histone methyltransferase activity"/>
    <property type="evidence" value="ECO:0007669"/>
    <property type="project" value="InterPro"/>
</dbReference>
<dbReference type="InterPro" id="IPR001810">
    <property type="entry name" value="F-box_dom"/>
</dbReference>
<dbReference type="PROSITE" id="PS50868">
    <property type="entry name" value="POST_SET"/>
    <property type="match status" value="1"/>
</dbReference>
<dbReference type="SMART" id="SM00317">
    <property type="entry name" value="SET"/>
    <property type="match status" value="1"/>
</dbReference>
<dbReference type="InterPro" id="IPR003616">
    <property type="entry name" value="Post-SET_dom"/>
</dbReference>
<dbReference type="Pfam" id="PF00856">
    <property type="entry name" value="SET"/>
    <property type="match status" value="1"/>
</dbReference>
<organism evidence="13 14">
    <name type="scientific">[Myrmecia] bisecta</name>
    <dbReference type="NCBI Taxonomy" id="41462"/>
    <lineage>
        <taxon>Eukaryota</taxon>
        <taxon>Viridiplantae</taxon>
        <taxon>Chlorophyta</taxon>
        <taxon>core chlorophytes</taxon>
        <taxon>Trebouxiophyceae</taxon>
        <taxon>Trebouxiales</taxon>
        <taxon>Trebouxiaceae</taxon>
        <taxon>Myrmecia</taxon>
    </lineage>
</organism>
<evidence type="ECO:0000256" key="7">
    <source>
        <dbReference type="ARBA" id="ARBA00022833"/>
    </source>
</evidence>
<dbReference type="GO" id="GO:0008270">
    <property type="term" value="F:zinc ion binding"/>
    <property type="evidence" value="ECO:0007669"/>
    <property type="project" value="InterPro"/>
</dbReference>
<dbReference type="InterPro" id="IPR001214">
    <property type="entry name" value="SET_dom"/>
</dbReference>
<keyword evidence="4" id="KW-0808">Transferase</keyword>
<feature type="compositionally biased region" description="Polar residues" evidence="8">
    <location>
        <begin position="313"/>
        <end position="326"/>
    </location>
</feature>
<feature type="domain" description="Pre-SET" evidence="11">
    <location>
        <begin position="99"/>
        <end position="172"/>
    </location>
</feature>
<keyword evidence="14" id="KW-1185">Reference proteome</keyword>
<evidence type="ECO:0000259" key="9">
    <source>
        <dbReference type="PROSITE" id="PS50181"/>
    </source>
</evidence>
<dbReference type="AlphaFoldDB" id="A0AAW1QFM8"/>
<evidence type="ECO:0000256" key="3">
    <source>
        <dbReference type="ARBA" id="ARBA00022603"/>
    </source>
</evidence>
<accession>A0AAW1QFM8</accession>
<keyword evidence="2" id="KW-0158">Chromosome</keyword>
<reference evidence="13 14" key="1">
    <citation type="journal article" date="2024" name="Nat. Commun.">
        <title>Phylogenomics reveals the evolutionary origins of lichenization in chlorophyte algae.</title>
        <authorList>
            <person name="Puginier C."/>
            <person name="Libourel C."/>
            <person name="Otte J."/>
            <person name="Skaloud P."/>
            <person name="Haon M."/>
            <person name="Grisel S."/>
            <person name="Petersen M."/>
            <person name="Berrin J.G."/>
            <person name="Delaux P.M."/>
            <person name="Dal Grande F."/>
            <person name="Keller J."/>
        </authorList>
    </citation>
    <scope>NUCLEOTIDE SEQUENCE [LARGE SCALE GENOMIC DNA]</scope>
    <source>
        <strain evidence="13 14">SAG 2043</strain>
    </source>
</reference>
<protein>
    <recommendedName>
        <fullName evidence="15">SET domain-containing protein</fullName>
    </recommendedName>
</protein>
<evidence type="ECO:0000256" key="4">
    <source>
        <dbReference type="ARBA" id="ARBA00022679"/>
    </source>
</evidence>
<evidence type="ECO:0000259" key="12">
    <source>
        <dbReference type="PROSITE" id="PS50868"/>
    </source>
</evidence>
<keyword evidence="3" id="KW-0489">Methyltransferase</keyword>
<feature type="domain" description="SET" evidence="10">
    <location>
        <begin position="162"/>
        <end position="304"/>
    </location>
</feature>
<comment type="subcellular location">
    <subcellularLocation>
        <location evidence="1">Chromosome</location>
    </subcellularLocation>
</comment>
<evidence type="ECO:0000256" key="1">
    <source>
        <dbReference type="ARBA" id="ARBA00004286"/>
    </source>
</evidence>
<dbReference type="Gene3D" id="2.170.270.10">
    <property type="entry name" value="SET domain"/>
    <property type="match status" value="1"/>
</dbReference>
<evidence type="ECO:0000313" key="13">
    <source>
        <dbReference type="EMBL" id="KAK9820172.1"/>
    </source>
</evidence>
<dbReference type="InterPro" id="IPR007728">
    <property type="entry name" value="Pre-SET_dom"/>
</dbReference>
<comment type="caution">
    <text evidence="13">The sequence shown here is derived from an EMBL/GenBank/DDBJ whole genome shotgun (WGS) entry which is preliminary data.</text>
</comment>
<evidence type="ECO:0008006" key="15">
    <source>
        <dbReference type="Google" id="ProtNLM"/>
    </source>
</evidence>
<dbReference type="PANTHER" id="PTHR46223:SF3">
    <property type="entry name" value="HISTONE-LYSINE N-METHYLTRANSFERASE SET-23"/>
    <property type="match status" value="1"/>
</dbReference>
<evidence type="ECO:0000256" key="8">
    <source>
        <dbReference type="SAM" id="MobiDB-lite"/>
    </source>
</evidence>
<keyword evidence="5" id="KW-0949">S-adenosyl-L-methionine</keyword>
<dbReference type="InterPro" id="IPR036047">
    <property type="entry name" value="F-box-like_dom_sf"/>
</dbReference>
<keyword evidence="6" id="KW-0479">Metal-binding</keyword>
<dbReference type="PANTHER" id="PTHR46223">
    <property type="entry name" value="HISTONE-LYSINE N-METHYLTRANSFERASE SUV39H"/>
    <property type="match status" value="1"/>
</dbReference>
<dbReference type="Pfam" id="PF00646">
    <property type="entry name" value="F-box"/>
    <property type="match status" value="1"/>
</dbReference>
<dbReference type="Pfam" id="PF05033">
    <property type="entry name" value="Pre-SET"/>
    <property type="match status" value="1"/>
</dbReference>
<evidence type="ECO:0000259" key="10">
    <source>
        <dbReference type="PROSITE" id="PS50280"/>
    </source>
</evidence>
<feature type="region of interest" description="Disordered" evidence="8">
    <location>
        <begin position="305"/>
        <end position="337"/>
    </location>
</feature>
<dbReference type="InterPro" id="IPR050973">
    <property type="entry name" value="H3K9_Histone-Lys_N-MTase"/>
</dbReference>
<keyword evidence="7" id="KW-0862">Zinc</keyword>
<evidence type="ECO:0000259" key="11">
    <source>
        <dbReference type="PROSITE" id="PS50867"/>
    </source>
</evidence>
<dbReference type="Proteomes" id="UP001489004">
    <property type="component" value="Unassembled WGS sequence"/>
</dbReference>
<dbReference type="InterPro" id="IPR046341">
    <property type="entry name" value="SET_dom_sf"/>
</dbReference>
<dbReference type="GO" id="GO:0005634">
    <property type="term" value="C:nucleus"/>
    <property type="evidence" value="ECO:0007669"/>
    <property type="project" value="InterPro"/>
</dbReference>
<dbReference type="EMBL" id="JALJOR010000003">
    <property type="protein sequence ID" value="KAK9820172.1"/>
    <property type="molecule type" value="Genomic_DNA"/>
</dbReference>
<dbReference type="GO" id="GO:0005694">
    <property type="term" value="C:chromosome"/>
    <property type="evidence" value="ECO:0007669"/>
    <property type="project" value="UniProtKB-SubCell"/>
</dbReference>
<dbReference type="PROSITE" id="PS50181">
    <property type="entry name" value="FBOX"/>
    <property type="match status" value="1"/>
</dbReference>
<dbReference type="PROSITE" id="PS50280">
    <property type="entry name" value="SET"/>
    <property type="match status" value="1"/>
</dbReference>
<dbReference type="GO" id="GO:0032259">
    <property type="term" value="P:methylation"/>
    <property type="evidence" value="ECO:0007669"/>
    <property type="project" value="UniProtKB-KW"/>
</dbReference>
<dbReference type="SMART" id="SM00468">
    <property type="entry name" value="PreSET"/>
    <property type="match status" value="1"/>
</dbReference>
<name>A0AAW1QFM8_9CHLO</name>
<evidence type="ECO:0000313" key="14">
    <source>
        <dbReference type="Proteomes" id="UP001489004"/>
    </source>
</evidence>
<feature type="domain" description="F-box" evidence="9">
    <location>
        <begin position="9"/>
        <end position="53"/>
    </location>
</feature>
<proteinExistence type="predicted"/>
<evidence type="ECO:0000256" key="5">
    <source>
        <dbReference type="ARBA" id="ARBA00022691"/>
    </source>
</evidence>
<dbReference type="SUPFAM" id="SSF81383">
    <property type="entry name" value="F-box domain"/>
    <property type="match status" value="1"/>
</dbReference>
<sequence>MSLAPDLNNISQSPIPSEVVKLVLDKLHASDLANAAQTCRAFQAAVALLFQTRARDLSRGVERIRIECSSSSGQARHPHHFSYTASNVAPHYPLLDTADACRCLARQGGVEHPTPCTDCECSTGPDGKRIYTTDGRLRALTLLGGQLIHPIFECGPACACGPGCASRITQRGLSVHVHLVQGAKGWAAFAHQHVPAGQFVCQYAGEMIRTTEADRRLAAYDRENSATGHALLVVREVLPSGNASMRINIDATLKGNVARFFNHSCDGGNLELHIVRYRGQPLPCVAMFARRHIQAGEELTFSYGPPTSAIGKDSSTQQKLTQNSETEAGGQRMRPRRRCKCGAPECLGYLPGDPS</sequence>
<dbReference type="SUPFAM" id="SSF82199">
    <property type="entry name" value="SET domain"/>
    <property type="match status" value="1"/>
</dbReference>
<dbReference type="CDD" id="cd09917">
    <property type="entry name" value="F-box_SF"/>
    <property type="match status" value="1"/>
</dbReference>
<evidence type="ECO:0000256" key="6">
    <source>
        <dbReference type="ARBA" id="ARBA00022723"/>
    </source>
</evidence>
<feature type="domain" description="Post-SET" evidence="12">
    <location>
        <begin position="335"/>
        <end position="351"/>
    </location>
</feature>
<evidence type="ECO:0000256" key="2">
    <source>
        <dbReference type="ARBA" id="ARBA00022454"/>
    </source>
</evidence>
<dbReference type="PROSITE" id="PS50867">
    <property type="entry name" value="PRE_SET"/>
    <property type="match status" value="1"/>
</dbReference>